<name>A0A1G8CVJ6_9RHOO</name>
<dbReference type="PANTHER" id="PTHR43649">
    <property type="entry name" value="ARABINOSE-BINDING PROTEIN-RELATED"/>
    <property type="match status" value="1"/>
</dbReference>
<dbReference type="STRING" id="83767.SAMN05660652_01758"/>
<dbReference type="InterPro" id="IPR006059">
    <property type="entry name" value="SBP"/>
</dbReference>
<evidence type="ECO:0000256" key="2">
    <source>
        <dbReference type="ARBA" id="ARBA00008520"/>
    </source>
</evidence>
<evidence type="ECO:0000256" key="1">
    <source>
        <dbReference type="ARBA" id="ARBA00004418"/>
    </source>
</evidence>
<proteinExistence type="inferred from homology"/>
<dbReference type="Proteomes" id="UP000198607">
    <property type="component" value="Unassembled WGS sequence"/>
</dbReference>
<dbReference type="Gene3D" id="3.40.190.10">
    <property type="entry name" value="Periplasmic binding protein-like II"/>
    <property type="match status" value="2"/>
</dbReference>
<dbReference type="SUPFAM" id="SSF53850">
    <property type="entry name" value="Periplasmic binding protein-like II"/>
    <property type="match status" value="1"/>
</dbReference>
<dbReference type="GO" id="GO:0042597">
    <property type="term" value="C:periplasmic space"/>
    <property type="evidence" value="ECO:0007669"/>
    <property type="project" value="UniProtKB-SubCell"/>
</dbReference>
<comment type="similarity">
    <text evidence="2">Belongs to the bacterial solute-binding protein 1 family.</text>
</comment>
<reference evidence="4 5" key="1">
    <citation type="submission" date="2016-10" db="EMBL/GenBank/DDBJ databases">
        <authorList>
            <person name="de Groot N.N."/>
        </authorList>
    </citation>
    <scope>NUCLEOTIDE SEQUENCE [LARGE SCALE GENOMIC DNA]</scope>
    <source>
        <strain evidence="4 5">DSM 5885</strain>
    </source>
</reference>
<dbReference type="PROSITE" id="PS51257">
    <property type="entry name" value="PROKAR_LIPOPROTEIN"/>
    <property type="match status" value="1"/>
</dbReference>
<dbReference type="EMBL" id="FNCY01000006">
    <property type="protein sequence ID" value="SDH49557.1"/>
    <property type="molecule type" value="Genomic_DNA"/>
</dbReference>
<dbReference type="Pfam" id="PF01547">
    <property type="entry name" value="SBP_bac_1"/>
    <property type="match status" value="1"/>
</dbReference>
<comment type="subcellular location">
    <subcellularLocation>
        <location evidence="1">Periplasm</location>
    </subcellularLocation>
</comment>
<dbReference type="PANTHER" id="PTHR43649:SF14">
    <property type="entry name" value="BLR3389 PROTEIN"/>
    <property type="match status" value="1"/>
</dbReference>
<evidence type="ECO:0000313" key="5">
    <source>
        <dbReference type="Proteomes" id="UP000198607"/>
    </source>
</evidence>
<feature type="signal peptide" evidence="3">
    <location>
        <begin position="1"/>
        <end position="20"/>
    </location>
</feature>
<dbReference type="RefSeq" id="WP_176785813.1">
    <property type="nucleotide sequence ID" value="NZ_FNCY01000006.1"/>
</dbReference>
<protein>
    <submittedName>
        <fullName evidence="4">Multiple sugar transport system substrate-binding protein</fullName>
    </submittedName>
</protein>
<keyword evidence="5" id="KW-1185">Reference proteome</keyword>
<evidence type="ECO:0000256" key="3">
    <source>
        <dbReference type="SAM" id="SignalP"/>
    </source>
</evidence>
<keyword evidence="4" id="KW-0762">Sugar transport</keyword>
<keyword evidence="4" id="KW-0813">Transport</keyword>
<dbReference type="InterPro" id="IPR050490">
    <property type="entry name" value="Bact_solute-bd_prot1"/>
</dbReference>
<feature type="chain" id="PRO_5011672618" evidence="3">
    <location>
        <begin position="21"/>
        <end position="436"/>
    </location>
</feature>
<dbReference type="AlphaFoldDB" id="A0A1G8CVJ6"/>
<keyword evidence="3" id="KW-0732">Signal</keyword>
<gene>
    <name evidence="4" type="ORF">SAMN05660652_01758</name>
</gene>
<sequence>MKKSMLGVLLACLSICIFLGSGCDGRPGRRTETVPKTAVTLLHYFTDSLSGGIAELAQTFNSRHPRYELKAISLDHEAFKSSIYDTLRSGNPPDLYSYWAGARTASIIDQLDPIDDLWREGEFDKLFSPAVAQAASDYDGHKYLVPMTQHYIGFFYNKGVFSQYKLKPPETWNDLLNACTRLRAAGVVPIALGAQDKWPAQFWFDLLLLRTAPFEFRQGLMNGSERFDDAKVIAVFARWKTLIDRGCFNRAPHPNDLSWDAGANEMVFRGEAAMTLMGTWTIGYFENAKHAWKAGTDYDFFPFPVVNPAIPRVSIGPIDGLVMPKRASNPEGAKAALLLMAQEDAQKAFSRGSGALAPNVRVEDGFYSDIQRRVRDEIARSQRFAFSFDLAAPPAVATLGLDAFAEFLAFPDSYRQIVHDLADRSAESFKSLSPSR</sequence>
<evidence type="ECO:0000313" key="4">
    <source>
        <dbReference type="EMBL" id="SDH49557.1"/>
    </source>
</evidence>
<organism evidence="4 5">
    <name type="scientific">Propionivibrio dicarboxylicus</name>
    <dbReference type="NCBI Taxonomy" id="83767"/>
    <lineage>
        <taxon>Bacteria</taxon>
        <taxon>Pseudomonadati</taxon>
        <taxon>Pseudomonadota</taxon>
        <taxon>Betaproteobacteria</taxon>
        <taxon>Rhodocyclales</taxon>
        <taxon>Rhodocyclaceae</taxon>
        <taxon>Propionivibrio</taxon>
    </lineage>
</organism>
<accession>A0A1G8CVJ6</accession>